<organism evidence="1 2">
    <name type="scientific">Racocetra persica</name>
    <dbReference type="NCBI Taxonomy" id="160502"/>
    <lineage>
        <taxon>Eukaryota</taxon>
        <taxon>Fungi</taxon>
        <taxon>Fungi incertae sedis</taxon>
        <taxon>Mucoromycota</taxon>
        <taxon>Glomeromycotina</taxon>
        <taxon>Glomeromycetes</taxon>
        <taxon>Diversisporales</taxon>
        <taxon>Gigasporaceae</taxon>
        <taxon>Racocetra</taxon>
    </lineage>
</organism>
<gene>
    <name evidence="1" type="ORF">RPERSI_LOCUS33017</name>
</gene>
<evidence type="ECO:0000313" key="1">
    <source>
        <dbReference type="EMBL" id="CAG8843987.1"/>
    </source>
</evidence>
<feature type="non-terminal residue" evidence="1">
    <location>
        <position position="209"/>
    </location>
</feature>
<proteinExistence type="predicted"/>
<comment type="caution">
    <text evidence="1">The sequence shown here is derived from an EMBL/GenBank/DDBJ whole genome shotgun (WGS) entry which is preliminary data.</text>
</comment>
<evidence type="ECO:0000313" key="2">
    <source>
        <dbReference type="Proteomes" id="UP000789920"/>
    </source>
</evidence>
<dbReference type="Proteomes" id="UP000789920">
    <property type="component" value="Unassembled WGS sequence"/>
</dbReference>
<sequence length="209" mass="24404">MPSHTPHTPSVHHNHPTSISRKNNHNYNDKFIPDKSEHLYQLQLQRQQQKQFYDQLKDISMPIYEDHNYLQFQENHDSYGQDSPMTTIHKRSSQSNHRLQPQLYQLPNLYKLSLQLTTELNIHKWWDNVIDIFTSSYYATRILLSVPHDLTDTVNTPWGVKAMYNKNSYCNSNTCYSESATDSCSSSSSDTGHSVFENLKSFDCDSEPL</sequence>
<accession>A0ACA9SMD2</accession>
<reference evidence="1" key="1">
    <citation type="submission" date="2021-06" db="EMBL/GenBank/DDBJ databases">
        <authorList>
            <person name="Kallberg Y."/>
            <person name="Tangrot J."/>
            <person name="Rosling A."/>
        </authorList>
    </citation>
    <scope>NUCLEOTIDE SEQUENCE</scope>
    <source>
        <strain evidence="1">MA461A</strain>
    </source>
</reference>
<name>A0ACA9SMD2_9GLOM</name>
<keyword evidence="2" id="KW-1185">Reference proteome</keyword>
<protein>
    <submittedName>
        <fullName evidence="1">20653_t:CDS:1</fullName>
    </submittedName>
</protein>
<dbReference type="EMBL" id="CAJVQC010140603">
    <property type="protein sequence ID" value="CAG8843987.1"/>
    <property type="molecule type" value="Genomic_DNA"/>
</dbReference>